<keyword evidence="11" id="KW-1185">Reference proteome</keyword>
<evidence type="ECO:0000259" key="8">
    <source>
        <dbReference type="PROSITE" id="PS50045"/>
    </source>
</evidence>
<dbReference type="PANTHER" id="PTHR32071">
    <property type="entry name" value="TRANSCRIPTIONAL REGULATORY PROTEIN"/>
    <property type="match status" value="1"/>
</dbReference>
<proteinExistence type="predicted"/>
<dbReference type="InterPro" id="IPR003593">
    <property type="entry name" value="AAA+_ATPase"/>
</dbReference>
<keyword evidence="1" id="KW-0547">Nucleotide-binding</keyword>
<evidence type="ECO:0000256" key="7">
    <source>
        <dbReference type="ARBA" id="ARBA00029500"/>
    </source>
</evidence>
<evidence type="ECO:0000313" key="11">
    <source>
        <dbReference type="Proteomes" id="UP000006034"/>
    </source>
</evidence>
<dbReference type="SUPFAM" id="SSF52540">
    <property type="entry name" value="P-loop containing nucleoside triphosphate hydrolases"/>
    <property type="match status" value="1"/>
</dbReference>
<dbReference type="GO" id="GO:0003677">
    <property type="term" value="F:DNA binding"/>
    <property type="evidence" value="ECO:0007669"/>
    <property type="project" value="UniProtKB-KW"/>
</dbReference>
<reference evidence="10 11" key="2">
    <citation type="submission" date="2013-04" db="EMBL/GenBank/DDBJ databases">
        <title>The Genome Sequence of Bilophila wadsworthia 3_1_6.</title>
        <authorList>
            <consortium name="The Broad Institute Genomics Platform"/>
            <person name="Earl A."/>
            <person name="Ward D."/>
            <person name="Feldgarden M."/>
            <person name="Gevers D."/>
            <person name="Sibley C."/>
            <person name="Strauss J."/>
            <person name="Allen-Vercoe E."/>
            <person name="Walker B."/>
            <person name="Young S."/>
            <person name="Zeng Q."/>
            <person name="Gargeya S."/>
            <person name="Fitzgerald M."/>
            <person name="Haas B."/>
            <person name="Abouelleil A."/>
            <person name="Allen A.W."/>
            <person name="Alvarado L."/>
            <person name="Arachchi H.M."/>
            <person name="Berlin A.M."/>
            <person name="Chapman S.B."/>
            <person name="Gainer-Dewar J."/>
            <person name="Goldberg J."/>
            <person name="Griggs A."/>
            <person name="Gujja S."/>
            <person name="Hansen M."/>
            <person name="Howarth C."/>
            <person name="Imamovic A."/>
            <person name="Ireland A."/>
            <person name="Larimer J."/>
            <person name="McCowan C."/>
            <person name="Murphy C."/>
            <person name="Pearson M."/>
            <person name="Poon T.W."/>
            <person name="Priest M."/>
            <person name="Roberts A."/>
            <person name="Saif S."/>
            <person name="Shea T."/>
            <person name="Sisk P."/>
            <person name="Sykes S."/>
            <person name="Wortman J."/>
            <person name="Nusbaum C."/>
            <person name="Birren B."/>
        </authorList>
    </citation>
    <scope>NUCLEOTIDE SEQUENCE [LARGE SCALE GENOMIC DNA]</scope>
    <source>
        <strain evidence="10 11">3_1_6</strain>
    </source>
</reference>
<keyword evidence="5" id="KW-0238">DNA-binding</keyword>
<keyword evidence="6" id="KW-0804">Transcription</keyword>
<dbReference type="Gene3D" id="3.30.450.20">
    <property type="entry name" value="PAS domain"/>
    <property type="match status" value="1"/>
</dbReference>
<evidence type="ECO:0000259" key="9">
    <source>
        <dbReference type="PROSITE" id="PS50112"/>
    </source>
</evidence>
<dbReference type="SMART" id="SM00091">
    <property type="entry name" value="PAS"/>
    <property type="match status" value="1"/>
</dbReference>
<dbReference type="Gene3D" id="3.40.50.300">
    <property type="entry name" value="P-loop containing nucleotide triphosphate hydrolases"/>
    <property type="match status" value="1"/>
</dbReference>
<dbReference type="InterPro" id="IPR002078">
    <property type="entry name" value="Sigma_54_int"/>
</dbReference>
<dbReference type="PROSITE" id="PS50045">
    <property type="entry name" value="SIGMA54_INTERACT_4"/>
    <property type="match status" value="1"/>
</dbReference>
<dbReference type="Gene3D" id="1.10.10.60">
    <property type="entry name" value="Homeodomain-like"/>
    <property type="match status" value="1"/>
</dbReference>
<dbReference type="InterPro" id="IPR013656">
    <property type="entry name" value="PAS_4"/>
</dbReference>
<dbReference type="GO" id="GO:0006355">
    <property type="term" value="P:regulation of DNA-templated transcription"/>
    <property type="evidence" value="ECO:0007669"/>
    <property type="project" value="InterPro"/>
</dbReference>
<evidence type="ECO:0000256" key="2">
    <source>
        <dbReference type="ARBA" id="ARBA00022797"/>
    </source>
</evidence>
<dbReference type="STRING" id="563192.HMPREF0179_00226"/>
<evidence type="ECO:0000313" key="10">
    <source>
        <dbReference type="EMBL" id="EFV45963.1"/>
    </source>
</evidence>
<dbReference type="InterPro" id="IPR058031">
    <property type="entry name" value="AAA_lid_NorR"/>
</dbReference>
<dbReference type="CDD" id="cd00130">
    <property type="entry name" value="PAS"/>
    <property type="match status" value="1"/>
</dbReference>
<dbReference type="SUPFAM" id="SSF46689">
    <property type="entry name" value="Homeodomain-like"/>
    <property type="match status" value="1"/>
</dbReference>
<dbReference type="Pfam" id="PF25601">
    <property type="entry name" value="AAA_lid_14"/>
    <property type="match status" value="1"/>
</dbReference>
<dbReference type="CDD" id="cd00009">
    <property type="entry name" value="AAA"/>
    <property type="match status" value="1"/>
</dbReference>
<protein>
    <recommendedName>
        <fullName evidence="7">HTH-type transcriptional regulatory protein TyrR</fullName>
    </recommendedName>
</protein>
<dbReference type="OrthoDB" id="9763792at2"/>
<dbReference type="InterPro" id="IPR025943">
    <property type="entry name" value="Sigma_54_int_dom_ATP-bd_2"/>
</dbReference>
<dbReference type="EMBL" id="ADCP02000002">
    <property type="protein sequence ID" value="EFV45963.1"/>
    <property type="molecule type" value="Genomic_DNA"/>
</dbReference>
<feature type="domain" description="PAS" evidence="9">
    <location>
        <begin position="10"/>
        <end position="90"/>
    </location>
</feature>
<evidence type="ECO:0000256" key="4">
    <source>
        <dbReference type="ARBA" id="ARBA00023015"/>
    </source>
</evidence>
<dbReference type="InterPro" id="IPR009057">
    <property type="entry name" value="Homeodomain-like_sf"/>
</dbReference>
<organism evidence="10 11">
    <name type="scientific">Bilophila wadsworthia (strain 3_1_6)</name>
    <dbReference type="NCBI Taxonomy" id="563192"/>
    <lineage>
        <taxon>Bacteria</taxon>
        <taxon>Pseudomonadati</taxon>
        <taxon>Thermodesulfobacteriota</taxon>
        <taxon>Desulfovibrionia</taxon>
        <taxon>Desulfovibrionales</taxon>
        <taxon>Desulfovibrionaceae</taxon>
        <taxon>Bilophila</taxon>
    </lineage>
</organism>
<dbReference type="InterPro" id="IPR027417">
    <property type="entry name" value="P-loop_NTPase"/>
</dbReference>
<dbReference type="Pfam" id="PF08448">
    <property type="entry name" value="PAS_4"/>
    <property type="match status" value="1"/>
</dbReference>
<dbReference type="InterPro" id="IPR035965">
    <property type="entry name" value="PAS-like_dom_sf"/>
</dbReference>
<keyword evidence="3" id="KW-0067">ATP-binding</keyword>
<evidence type="ECO:0000256" key="1">
    <source>
        <dbReference type="ARBA" id="ARBA00022741"/>
    </source>
</evidence>
<dbReference type="AlphaFoldDB" id="E5Y217"/>
<dbReference type="HOGENOM" id="CLU_000445_8_1_7"/>
<dbReference type="PANTHER" id="PTHR32071:SF57">
    <property type="entry name" value="C4-DICARBOXYLATE TRANSPORT TRANSCRIPTIONAL REGULATORY PROTEIN DCTD"/>
    <property type="match status" value="1"/>
</dbReference>
<dbReference type="Pfam" id="PF00158">
    <property type="entry name" value="Sigma54_activat"/>
    <property type="match status" value="1"/>
</dbReference>
<dbReference type="Proteomes" id="UP000006034">
    <property type="component" value="Unassembled WGS sequence"/>
</dbReference>
<accession>E5Y217</accession>
<dbReference type="InterPro" id="IPR025662">
    <property type="entry name" value="Sigma_54_int_dom_ATP-bd_1"/>
</dbReference>
<evidence type="ECO:0000256" key="5">
    <source>
        <dbReference type="ARBA" id="ARBA00023125"/>
    </source>
</evidence>
<comment type="caution">
    <text evidence="10">The sequence shown here is derived from an EMBL/GenBank/DDBJ whole genome shotgun (WGS) entry which is preliminary data.</text>
</comment>
<dbReference type="Pfam" id="PF18024">
    <property type="entry name" value="HTH_50"/>
    <property type="match status" value="1"/>
</dbReference>
<keyword evidence="4" id="KW-0805">Transcription regulation</keyword>
<dbReference type="InterPro" id="IPR025944">
    <property type="entry name" value="Sigma_54_int_dom_CS"/>
</dbReference>
<dbReference type="GO" id="GO:0005524">
    <property type="term" value="F:ATP binding"/>
    <property type="evidence" value="ECO:0007669"/>
    <property type="project" value="UniProtKB-KW"/>
</dbReference>
<evidence type="ECO:0000256" key="3">
    <source>
        <dbReference type="ARBA" id="ARBA00022840"/>
    </source>
</evidence>
<dbReference type="Gene3D" id="1.10.8.60">
    <property type="match status" value="1"/>
</dbReference>
<sequence length="455" mass="50214">MSPFDAALPSTEDLFSVIEAIHDNVAIVDHNGVMRWVSSCFERNYGISRDRVIGRTTYELEAEKVFSPSVAALVLKTRRVVTLTEATRSGQYNIVTGVPIYDDDGDVSFVVSYSVDMRYSRRLHEEYQKISALVSPNAPQTSGGLPFSGTMRAIAATIEKLAKVNTTVLITGESGVGKNVVARLVHHLSDRTNGPLVEINCAGIPAPLLESELFGYEAGAFTGASHKGKEGRIALADKGTLFLDEIGELPLRLQSKLLQVIQEKQIVKLGGVKPVSIDFRLVAATNQDLEALVEKKRFRSDLFFRLNVLPLWIPPLRERREEIVPLCLSILGEMNAKYGTEKVFSDEVKRHLAAYSWPGNIRELRNVIERLVIVSSGGVIKADELPEHMFRHQENQESPIGKSLPDALETLERRMILEAYKACGTTTGVAKALGISQPTAARKIAKYKNEASGER</sequence>
<keyword evidence="2" id="KW-0058">Aromatic hydrocarbons catabolism</keyword>
<evidence type="ECO:0000256" key="6">
    <source>
        <dbReference type="ARBA" id="ARBA00023163"/>
    </source>
</evidence>
<dbReference type="PROSITE" id="PS00676">
    <property type="entry name" value="SIGMA54_INTERACT_2"/>
    <property type="match status" value="1"/>
</dbReference>
<dbReference type="SUPFAM" id="SSF55785">
    <property type="entry name" value="PYP-like sensor domain (PAS domain)"/>
    <property type="match status" value="1"/>
</dbReference>
<reference evidence="10 11" key="1">
    <citation type="submission" date="2010-10" db="EMBL/GenBank/DDBJ databases">
        <authorList>
            <consortium name="The Broad Institute Genome Sequencing Platform"/>
            <person name="Ward D."/>
            <person name="Earl A."/>
            <person name="Feldgarden M."/>
            <person name="Young S.K."/>
            <person name="Gargeya S."/>
            <person name="Zeng Q."/>
            <person name="Alvarado L."/>
            <person name="Berlin A."/>
            <person name="Bochicchio J."/>
            <person name="Chapman S.B."/>
            <person name="Chen Z."/>
            <person name="Freedman E."/>
            <person name="Gellesch M."/>
            <person name="Goldberg J."/>
            <person name="Griggs A."/>
            <person name="Gujja S."/>
            <person name="Heilman E."/>
            <person name="Heiman D."/>
            <person name="Howarth C."/>
            <person name="Mehta T."/>
            <person name="Neiman D."/>
            <person name="Pearson M."/>
            <person name="Roberts A."/>
            <person name="Saif S."/>
            <person name="Shea T."/>
            <person name="Shenoy N."/>
            <person name="Sisk P."/>
            <person name="Stolte C."/>
            <person name="Sykes S."/>
            <person name="White J."/>
            <person name="Yandava C."/>
            <person name="Allen-Vercoe E."/>
            <person name="Sibley C."/>
            <person name="Ambrose C.E."/>
            <person name="Strauss J."/>
            <person name="Daigneault M."/>
            <person name="Haas B."/>
            <person name="Nusbaum C."/>
            <person name="Birren B."/>
        </authorList>
    </citation>
    <scope>NUCLEOTIDE SEQUENCE [LARGE SCALE GENOMIC DNA]</scope>
    <source>
        <strain evidence="10 11">3_1_6</strain>
    </source>
</reference>
<dbReference type="eggNOG" id="COG3829">
    <property type="taxonomic scope" value="Bacteria"/>
</dbReference>
<dbReference type="InterPro" id="IPR030828">
    <property type="entry name" value="HTH_TyrR"/>
</dbReference>
<dbReference type="PROSITE" id="PS00675">
    <property type="entry name" value="SIGMA54_INTERACT_1"/>
    <property type="match status" value="1"/>
</dbReference>
<dbReference type="RefSeq" id="WP_005024294.1">
    <property type="nucleotide sequence ID" value="NZ_KE150239.1"/>
</dbReference>
<dbReference type="GeneID" id="78086986"/>
<dbReference type="InterPro" id="IPR000014">
    <property type="entry name" value="PAS"/>
</dbReference>
<name>E5Y217_BILW3</name>
<dbReference type="PROSITE" id="PS00688">
    <property type="entry name" value="SIGMA54_INTERACT_3"/>
    <property type="match status" value="1"/>
</dbReference>
<dbReference type="FunFam" id="3.40.50.300:FF:000006">
    <property type="entry name" value="DNA-binding transcriptional regulator NtrC"/>
    <property type="match status" value="1"/>
</dbReference>
<dbReference type="SMART" id="SM00382">
    <property type="entry name" value="AAA"/>
    <property type="match status" value="1"/>
</dbReference>
<gene>
    <name evidence="10" type="ORF">HMPREF0179_00226</name>
</gene>
<dbReference type="PROSITE" id="PS50112">
    <property type="entry name" value="PAS"/>
    <property type="match status" value="1"/>
</dbReference>
<feature type="domain" description="Sigma-54 factor interaction" evidence="8">
    <location>
        <begin position="148"/>
        <end position="373"/>
    </location>
</feature>